<protein>
    <submittedName>
        <fullName evidence="1">Uncharacterized protein</fullName>
    </submittedName>
</protein>
<sequence>MHVVQWHDARDSPIRGAGLVERRLNASASQRSYKITLW</sequence>
<dbReference type="Proteomes" id="UP000064967">
    <property type="component" value="Chromosome"/>
</dbReference>
<evidence type="ECO:0000313" key="1">
    <source>
        <dbReference type="EMBL" id="AKV02793.1"/>
    </source>
</evidence>
<accession>A0A0K1QAN5</accession>
<dbReference type="AlphaFoldDB" id="A0A0K1QAN5"/>
<evidence type="ECO:0000313" key="2">
    <source>
        <dbReference type="Proteomes" id="UP000064967"/>
    </source>
</evidence>
<proteinExistence type="predicted"/>
<keyword evidence="2" id="KW-1185">Reference proteome</keyword>
<name>A0A0K1QAN5_9BACT</name>
<organism evidence="1 2">
    <name type="scientific">Labilithrix luteola</name>
    <dbReference type="NCBI Taxonomy" id="1391654"/>
    <lineage>
        <taxon>Bacteria</taxon>
        <taxon>Pseudomonadati</taxon>
        <taxon>Myxococcota</taxon>
        <taxon>Polyangia</taxon>
        <taxon>Polyangiales</taxon>
        <taxon>Labilitrichaceae</taxon>
        <taxon>Labilithrix</taxon>
    </lineage>
</organism>
<reference evidence="1 2" key="1">
    <citation type="submission" date="2015-08" db="EMBL/GenBank/DDBJ databases">
        <authorList>
            <person name="Babu N.S."/>
            <person name="Beckwith C.J."/>
            <person name="Beseler K.G."/>
            <person name="Brison A."/>
            <person name="Carone J.V."/>
            <person name="Caskin T.P."/>
            <person name="Diamond M."/>
            <person name="Durham M.E."/>
            <person name="Foxe J.M."/>
            <person name="Go M."/>
            <person name="Henderson B.A."/>
            <person name="Jones I.B."/>
            <person name="McGettigan J.A."/>
            <person name="Micheletti S.J."/>
            <person name="Nasrallah M.E."/>
            <person name="Ortiz D."/>
            <person name="Piller C.R."/>
            <person name="Privatt S.R."/>
            <person name="Schneider S.L."/>
            <person name="Sharp S."/>
            <person name="Smith T.C."/>
            <person name="Stanton J.D."/>
            <person name="Ullery H.E."/>
            <person name="Wilson R.J."/>
            <person name="Serrano M.G."/>
            <person name="Buck G."/>
            <person name="Lee V."/>
            <person name="Wang Y."/>
            <person name="Carvalho R."/>
            <person name="Voegtly L."/>
            <person name="Shi R."/>
            <person name="Duckworth R."/>
            <person name="Johnson A."/>
            <person name="Loviza R."/>
            <person name="Walstead R."/>
            <person name="Shah Z."/>
            <person name="Kiflezghi M."/>
            <person name="Wade K."/>
            <person name="Ball S.L."/>
            <person name="Bradley K.W."/>
            <person name="Asai D.J."/>
            <person name="Bowman C.A."/>
            <person name="Russell D.A."/>
            <person name="Pope W.H."/>
            <person name="Jacobs-Sera D."/>
            <person name="Hendrix R.W."/>
            <person name="Hatfull G.F."/>
        </authorList>
    </citation>
    <scope>NUCLEOTIDE SEQUENCE [LARGE SCALE GENOMIC DNA]</scope>
    <source>
        <strain evidence="1 2">DSM 27648</strain>
    </source>
</reference>
<dbReference type="EMBL" id="CP012333">
    <property type="protein sequence ID" value="AKV02793.1"/>
    <property type="molecule type" value="Genomic_DNA"/>
</dbReference>
<gene>
    <name evidence="1" type="ORF">AKJ09_09456</name>
</gene>
<dbReference type="KEGG" id="llu:AKJ09_09456"/>